<gene>
    <name evidence="2" type="ORF">AAFF_G00275430</name>
</gene>
<comment type="caution">
    <text evidence="2">The sequence shown here is derived from an EMBL/GenBank/DDBJ whole genome shotgun (WGS) entry which is preliminary data.</text>
</comment>
<evidence type="ECO:0000313" key="3">
    <source>
        <dbReference type="Proteomes" id="UP001221898"/>
    </source>
</evidence>
<accession>A0AAD7SS79</accession>
<organism evidence="2 3">
    <name type="scientific">Aldrovandia affinis</name>
    <dbReference type="NCBI Taxonomy" id="143900"/>
    <lineage>
        <taxon>Eukaryota</taxon>
        <taxon>Metazoa</taxon>
        <taxon>Chordata</taxon>
        <taxon>Craniata</taxon>
        <taxon>Vertebrata</taxon>
        <taxon>Euteleostomi</taxon>
        <taxon>Actinopterygii</taxon>
        <taxon>Neopterygii</taxon>
        <taxon>Teleostei</taxon>
        <taxon>Notacanthiformes</taxon>
        <taxon>Halosauridae</taxon>
        <taxon>Aldrovandia</taxon>
    </lineage>
</organism>
<reference evidence="2" key="1">
    <citation type="journal article" date="2023" name="Science">
        <title>Genome structures resolve the early diversification of teleost fishes.</title>
        <authorList>
            <person name="Parey E."/>
            <person name="Louis A."/>
            <person name="Montfort J."/>
            <person name="Bouchez O."/>
            <person name="Roques C."/>
            <person name="Iampietro C."/>
            <person name="Lluch J."/>
            <person name="Castinel A."/>
            <person name="Donnadieu C."/>
            <person name="Desvignes T."/>
            <person name="Floi Bucao C."/>
            <person name="Jouanno E."/>
            <person name="Wen M."/>
            <person name="Mejri S."/>
            <person name="Dirks R."/>
            <person name="Jansen H."/>
            <person name="Henkel C."/>
            <person name="Chen W.J."/>
            <person name="Zahm M."/>
            <person name="Cabau C."/>
            <person name="Klopp C."/>
            <person name="Thompson A.W."/>
            <person name="Robinson-Rechavi M."/>
            <person name="Braasch I."/>
            <person name="Lecointre G."/>
            <person name="Bobe J."/>
            <person name="Postlethwait J.H."/>
            <person name="Berthelot C."/>
            <person name="Roest Crollius H."/>
            <person name="Guiguen Y."/>
        </authorList>
    </citation>
    <scope>NUCLEOTIDE SEQUENCE</scope>
    <source>
        <strain evidence="2">NC1722</strain>
    </source>
</reference>
<dbReference type="EMBL" id="JAINUG010000038">
    <property type="protein sequence ID" value="KAJ8407686.1"/>
    <property type="molecule type" value="Genomic_DNA"/>
</dbReference>
<sequence>MRMDSWAKTTSNSPLRPPLLCPLQLGYPQCNSSAVLWASAVARKCPGASEPCQGLSVDLRGQEKALLSLLQGKGRTDTFQSNTEERIEEGGGKNQACRCLGNPASGPALCTHTDISNMSPRVFERCASICIPFVLKGGSRRRSSSERPADARLTSQPPAMPHVHINLASRKGERLRDSALGL</sequence>
<evidence type="ECO:0000313" key="2">
    <source>
        <dbReference type="EMBL" id="KAJ8407686.1"/>
    </source>
</evidence>
<dbReference type="AlphaFoldDB" id="A0AAD7SS79"/>
<name>A0AAD7SS79_9TELE</name>
<dbReference type="Proteomes" id="UP001221898">
    <property type="component" value="Unassembled WGS sequence"/>
</dbReference>
<evidence type="ECO:0000256" key="1">
    <source>
        <dbReference type="SAM" id="MobiDB-lite"/>
    </source>
</evidence>
<proteinExistence type="predicted"/>
<keyword evidence="3" id="KW-1185">Reference proteome</keyword>
<feature type="region of interest" description="Disordered" evidence="1">
    <location>
        <begin position="139"/>
        <end position="161"/>
    </location>
</feature>
<protein>
    <submittedName>
        <fullName evidence="2">Uncharacterized protein</fullName>
    </submittedName>
</protein>